<sequence>MPGEMKADECIESIFAGGAGFTDTIAPSTAPSSYNNTVLFSAKMVVRSPTTAKAASAKRAPQDREMQAPRI</sequence>
<evidence type="ECO:0000313" key="3">
    <source>
        <dbReference type="Proteomes" id="UP001357485"/>
    </source>
</evidence>
<reference evidence="2 3" key="1">
    <citation type="submission" date="2023-08" db="EMBL/GenBank/DDBJ databases">
        <title>Black Yeasts Isolated from many extreme environments.</title>
        <authorList>
            <person name="Coleine C."/>
            <person name="Stajich J.E."/>
            <person name="Selbmann L."/>
        </authorList>
    </citation>
    <scope>NUCLEOTIDE SEQUENCE [LARGE SCALE GENOMIC DNA]</scope>
    <source>
        <strain evidence="2 3">CCFEE 536</strain>
    </source>
</reference>
<evidence type="ECO:0000256" key="1">
    <source>
        <dbReference type="SAM" id="MobiDB-lite"/>
    </source>
</evidence>
<organism evidence="2 3">
    <name type="scientific">Cryomyces antarcticus</name>
    <dbReference type="NCBI Taxonomy" id="329879"/>
    <lineage>
        <taxon>Eukaryota</taxon>
        <taxon>Fungi</taxon>
        <taxon>Dikarya</taxon>
        <taxon>Ascomycota</taxon>
        <taxon>Pezizomycotina</taxon>
        <taxon>Dothideomycetes</taxon>
        <taxon>Dothideomycetes incertae sedis</taxon>
        <taxon>Cryomyces</taxon>
    </lineage>
</organism>
<gene>
    <name evidence="2" type="ORF">LTR16_002034</name>
</gene>
<keyword evidence="3" id="KW-1185">Reference proteome</keyword>
<accession>A0ABR0M7U5</accession>
<proteinExistence type="predicted"/>
<dbReference type="Proteomes" id="UP001357485">
    <property type="component" value="Unassembled WGS sequence"/>
</dbReference>
<comment type="caution">
    <text evidence="2">The sequence shown here is derived from an EMBL/GenBank/DDBJ whole genome shotgun (WGS) entry which is preliminary data.</text>
</comment>
<feature type="compositionally biased region" description="Basic and acidic residues" evidence="1">
    <location>
        <begin position="60"/>
        <end position="71"/>
    </location>
</feature>
<name>A0ABR0M7U5_9PEZI</name>
<protein>
    <submittedName>
        <fullName evidence="2">Uncharacterized protein</fullName>
    </submittedName>
</protein>
<evidence type="ECO:0000313" key="2">
    <source>
        <dbReference type="EMBL" id="KAK5291884.1"/>
    </source>
</evidence>
<feature type="region of interest" description="Disordered" evidence="1">
    <location>
        <begin position="50"/>
        <end position="71"/>
    </location>
</feature>
<dbReference type="EMBL" id="JAVRRA010000142">
    <property type="protein sequence ID" value="KAK5291884.1"/>
    <property type="molecule type" value="Genomic_DNA"/>
</dbReference>